<sequence>MRLISVLLVALPLALGDDMQTALQSRDRVLADGSKMFEGNINGFEWQATGVLKQGCPSSVHIKDCYDLELTNNPKKQLDPKHLDQPRQRIEFANEGVADGITATYKWKYYLFSKTKTTKTFFHLMQLLTHGGTGGPVITLDAVAGVVAVKDHVRDCSKTHCPSIPLAQFTDRTTEHTLTFTAGSKGKMQYLVKNADTGATLLSYSASGNMGTKRTGVKFGTYRGAVTGMSASSAALGDFTYHESH</sequence>
<evidence type="ECO:0000256" key="1">
    <source>
        <dbReference type="SAM" id="SignalP"/>
    </source>
</evidence>
<feature type="signal peptide" evidence="1">
    <location>
        <begin position="1"/>
        <end position="16"/>
    </location>
</feature>
<dbReference type="AlphaFoldDB" id="A0A5C3MYS3"/>
<organism evidence="2 3">
    <name type="scientific">Heliocybe sulcata</name>
    <dbReference type="NCBI Taxonomy" id="5364"/>
    <lineage>
        <taxon>Eukaryota</taxon>
        <taxon>Fungi</taxon>
        <taxon>Dikarya</taxon>
        <taxon>Basidiomycota</taxon>
        <taxon>Agaricomycotina</taxon>
        <taxon>Agaricomycetes</taxon>
        <taxon>Gloeophyllales</taxon>
        <taxon>Gloeophyllaceae</taxon>
        <taxon>Heliocybe</taxon>
    </lineage>
</organism>
<dbReference type="Proteomes" id="UP000305948">
    <property type="component" value="Unassembled WGS sequence"/>
</dbReference>
<gene>
    <name evidence="2" type="ORF">OE88DRAFT_412188</name>
</gene>
<dbReference type="EMBL" id="ML213516">
    <property type="protein sequence ID" value="TFK49336.1"/>
    <property type="molecule type" value="Genomic_DNA"/>
</dbReference>
<name>A0A5C3MYS3_9AGAM</name>
<proteinExistence type="predicted"/>
<feature type="chain" id="PRO_5022730399" description="Polysaccharide lyase family 7 protein" evidence="1">
    <location>
        <begin position="17"/>
        <end position="245"/>
    </location>
</feature>
<protein>
    <recommendedName>
        <fullName evidence="4">Polysaccharide lyase family 7 protein</fullName>
    </recommendedName>
</protein>
<keyword evidence="1" id="KW-0732">Signal</keyword>
<reference evidence="2 3" key="1">
    <citation type="journal article" date="2019" name="Nat. Ecol. Evol.">
        <title>Megaphylogeny resolves global patterns of mushroom evolution.</title>
        <authorList>
            <person name="Varga T."/>
            <person name="Krizsan K."/>
            <person name="Foldi C."/>
            <person name="Dima B."/>
            <person name="Sanchez-Garcia M."/>
            <person name="Sanchez-Ramirez S."/>
            <person name="Szollosi G.J."/>
            <person name="Szarkandi J.G."/>
            <person name="Papp V."/>
            <person name="Albert L."/>
            <person name="Andreopoulos W."/>
            <person name="Angelini C."/>
            <person name="Antonin V."/>
            <person name="Barry K.W."/>
            <person name="Bougher N.L."/>
            <person name="Buchanan P."/>
            <person name="Buyck B."/>
            <person name="Bense V."/>
            <person name="Catcheside P."/>
            <person name="Chovatia M."/>
            <person name="Cooper J."/>
            <person name="Damon W."/>
            <person name="Desjardin D."/>
            <person name="Finy P."/>
            <person name="Geml J."/>
            <person name="Haridas S."/>
            <person name="Hughes K."/>
            <person name="Justo A."/>
            <person name="Karasinski D."/>
            <person name="Kautmanova I."/>
            <person name="Kiss B."/>
            <person name="Kocsube S."/>
            <person name="Kotiranta H."/>
            <person name="LaButti K.M."/>
            <person name="Lechner B.E."/>
            <person name="Liimatainen K."/>
            <person name="Lipzen A."/>
            <person name="Lukacs Z."/>
            <person name="Mihaltcheva S."/>
            <person name="Morgado L.N."/>
            <person name="Niskanen T."/>
            <person name="Noordeloos M.E."/>
            <person name="Ohm R.A."/>
            <person name="Ortiz-Santana B."/>
            <person name="Ovrebo C."/>
            <person name="Racz N."/>
            <person name="Riley R."/>
            <person name="Savchenko A."/>
            <person name="Shiryaev A."/>
            <person name="Soop K."/>
            <person name="Spirin V."/>
            <person name="Szebenyi C."/>
            <person name="Tomsovsky M."/>
            <person name="Tulloss R.E."/>
            <person name="Uehling J."/>
            <person name="Grigoriev I.V."/>
            <person name="Vagvolgyi C."/>
            <person name="Papp T."/>
            <person name="Martin F.M."/>
            <person name="Miettinen O."/>
            <person name="Hibbett D.S."/>
            <person name="Nagy L.G."/>
        </authorList>
    </citation>
    <scope>NUCLEOTIDE SEQUENCE [LARGE SCALE GENOMIC DNA]</scope>
    <source>
        <strain evidence="2 3">OMC1185</strain>
    </source>
</reference>
<accession>A0A5C3MYS3</accession>
<evidence type="ECO:0008006" key="4">
    <source>
        <dbReference type="Google" id="ProtNLM"/>
    </source>
</evidence>
<keyword evidence="3" id="KW-1185">Reference proteome</keyword>
<evidence type="ECO:0000313" key="3">
    <source>
        <dbReference type="Proteomes" id="UP000305948"/>
    </source>
</evidence>
<evidence type="ECO:0000313" key="2">
    <source>
        <dbReference type="EMBL" id="TFK49336.1"/>
    </source>
</evidence>
<dbReference type="OrthoDB" id="2538281at2759"/>